<evidence type="ECO:0000313" key="2">
    <source>
        <dbReference type="EMBL" id="OKH45700.1"/>
    </source>
</evidence>
<evidence type="ECO:0000313" key="3">
    <source>
        <dbReference type="Proteomes" id="UP000185557"/>
    </source>
</evidence>
<gene>
    <name evidence="2" type="ORF">NIES30_19475</name>
</gene>
<organism evidence="2 3">
    <name type="scientific">Phormidium tenue NIES-30</name>
    <dbReference type="NCBI Taxonomy" id="549789"/>
    <lineage>
        <taxon>Bacteria</taxon>
        <taxon>Bacillati</taxon>
        <taxon>Cyanobacteriota</taxon>
        <taxon>Cyanophyceae</taxon>
        <taxon>Oscillatoriophycideae</taxon>
        <taxon>Oscillatoriales</taxon>
        <taxon>Oscillatoriaceae</taxon>
        <taxon>Phormidium</taxon>
    </lineage>
</organism>
<dbReference type="STRING" id="549789.NIES30_19475"/>
<keyword evidence="1" id="KW-0472">Membrane</keyword>
<reference evidence="2 3" key="1">
    <citation type="submission" date="2016-11" db="EMBL/GenBank/DDBJ databases">
        <title>Draft Genome Sequences of Nine Cyanobacterial Strains from Diverse Habitats.</title>
        <authorList>
            <person name="Zhu T."/>
            <person name="Hou S."/>
            <person name="Lu X."/>
            <person name="Hess W.R."/>
        </authorList>
    </citation>
    <scope>NUCLEOTIDE SEQUENCE [LARGE SCALE GENOMIC DNA]</scope>
    <source>
        <strain evidence="2 3">NIES-30</strain>
    </source>
</reference>
<keyword evidence="1" id="KW-0812">Transmembrane</keyword>
<comment type="caution">
    <text evidence="2">The sequence shown here is derived from an EMBL/GenBank/DDBJ whole genome shotgun (WGS) entry which is preliminary data.</text>
</comment>
<sequence length="120" mass="12915">MYPQPPYVLFFAGFLAAVTSGYAFSTALQQSVNEWNSKRSTRILATLRGPQLQIPFFGICAGICVFLASGIQLFGFSAKAAYAMGVPMTLLSGLLIWSQLGKILLLIEEGGSKALDLDAF</sequence>
<keyword evidence="3" id="KW-1185">Reference proteome</keyword>
<protein>
    <submittedName>
        <fullName evidence="2">Uncharacterized protein</fullName>
    </submittedName>
</protein>
<name>A0A1U7J1D0_9CYAN</name>
<dbReference type="AlphaFoldDB" id="A0A1U7J1D0"/>
<dbReference type="Proteomes" id="UP000185557">
    <property type="component" value="Unassembled WGS sequence"/>
</dbReference>
<keyword evidence="1" id="KW-1133">Transmembrane helix</keyword>
<accession>A0A1U7J1D0</accession>
<evidence type="ECO:0000256" key="1">
    <source>
        <dbReference type="SAM" id="Phobius"/>
    </source>
</evidence>
<dbReference type="EMBL" id="MRCG01000016">
    <property type="protein sequence ID" value="OKH45700.1"/>
    <property type="molecule type" value="Genomic_DNA"/>
</dbReference>
<feature type="transmembrane region" description="Helical" evidence="1">
    <location>
        <begin position="54"/>
        <end position="74"/>
    </location>
</feature>
<proteinExistence type="predicted"/>
<dbReference type="OrthoDB" id="517257at2"/>
<dbReference type="RefSeq" id="WP_073610105.1">
    <property type="nucleotide sequence ID" value="NZ_MRCG01000016.1"/>
</dbReference>